<dbReference type="RefSeq" id="WP_390251906.1">
    <property type="nucleotide sequence ID" value="NZ_JBHSDT010000004.1"/>
</dbReference>
<protein>
    <recommendedName>
        <fullName evidence="3">HPr family phosphocarrier protein</fullName>
    </recommendedName>
</protein>
<dbReference type="EMBL" id="JBHSDT010000004">
    <property type="protein sequence ID" value="MFC4403414.1"/>
    <property type="molecule type" value="Genomic_DNA"/>
</dbReference>
<accession>A0ABV8WVC0</accession>
<organism evidence="1 2">
    <name type="scientific">Gracilibacillus xinjiangensis</name>
    <dbReference type="NCBI Taxonomy" id="1193282"/>
    <lineage>
        <taxon>Bacteria</taxon>
        <taxon>Bacillati</taxon>
        <taxon>Bacillota</taxon>
        <taxon>Bacilli</taxon>
        <taxon>Bacillales</taxon>
        <taxon>Bacillaceae</taxon>
        <taxon>Gracilibacillus</taxon>
    </lineage>
</organism>
<keyword evidence="2" id="KW-1185">Reference proteome</keyword>
<proteinExistence type="predicted"/>
<gene>
    <name evidence="1" type="ORF">ACFOY7_10010</name>
</gene>
<comment type="caution">
    <text evidence="1">The sequence shown here is derived from an EMBL/GenBank/DDBJ whole genome shotgun (WGS) entry which is preliminary data.</text>
</comment>
<evidence type="ECO:0000313" key="1">
    <source>
        <dbReference type="EMBL" id="MFC4403414.1"/>
    </source>
</evidence>
<dbReference type="Proteomes" id="UP001595882">
    <property type="component" value="Unassembled WGS sequence"/>
</dbReference>
<evidence type="ECO:0000313" key="2">
    <source>
        <dbReference type="Proteomes" id="UP001595882"/>
    </source>
</evidence>
<evidence type="ECO:0008006" key="3">
    <source>
        <dbReference type="Google" id="ProtNLM"/>
    </source>
</evidence>
<sequence>MKEFKSKNITLNKKLSINEVLAINLYQKVYDGNIYLLHNHELVNTEQLPELVTFSLLIEEGTELQCVVEGPNPEEALEEVSHRLHARVLSEAL</sequence>
<reference evidence="2" key="1">
    <citation type="journal article" date="2019" name="Int. J. Syst. Evol. Microbiol.">
        <title>The Global Catalogue of Microorganisms (GCM) 10K type strain sequencing project: providing services to taxonomists for standard genome sequencing and annotation.</title>
        <authorList>
            <consortium name="The Broad Institute Genomics Platform"/>
            <consortium name="The Broad Institute Genome Sequencing Center for Infectious Disease"/>
            <person name="Wu L."/>
            <person name="Ma J."/>
        </authorList>
    </citation>
    <scope>NUCLEOTIDE SEQUENCE [LARGE SCALE GENOMIC DNA]</scope>
    <source>
        <strain evidence="2">CCUG 37865</strain>
    </source>
</reference>
<name>A0ABV8WVC0_9BACI</name>